<keyword evidence="3" id="KW-1185">Reference proteome</keyword>
<reference evidence="2 3" key="1">
    <citation type="submission" date="2018-04" db="EMBL/GenBank/DDBJ databases">
        <title>The genome of golden apple snail Pomacea canaliculata provides insight into stress tolerance and invasive adaptation.</title>
        <authorList>
            <person name="Liu C."/>
            <person name="Liu B."/>
            <person name="Ren Y."/>
            <person name="Zhang Y."/>
            <person name="Wang H."/>
            <person name="Li S."/>
            <person name="Jiang F."/>
            <person name="Yin L."/>
            <person name="Zhang G."/>
            <person name="Qian W."/>
            <person name="Fan W."/>
        </authorList>
    </citation>
    <scope>NUCLEOTIDE SEQUENCE [LARGE SCALE GENOMIC DNA]</scope>
    <source>
        <strain evidence="2">SZHN2017</strain>
        <tissue evidence="2">Muscle</tissue>
    </source>
</reference>
<proteinExistence type="predicted"/>
<dbReference type="PANTHER" id="PTHR46928:SF1">
    <property type="entry name" value="MESENCHYME-SPECIFIC CELL SURFACE GLYCOPROTEIN"/>
    <property type="match status" value="1"/>
</dbReference>
<dbReference type="InterPro" id="IPR052956">
    <property type="entry name" value="Mesenchyme-surface_protein"/>
</dbReference>
<dbReference type="EMBL" id="PZQS01000012">
    <property type="protein sequence ID" value="PVD20763.1"/>
    <property type="molecule type" value="Genomic_DNA"/>
</dbReference>
<evidence type="ECO:0000259" key="1">
    <source>
        <dbReference type="Pfam" id="PF22494"/>
    </source>
</evidence>
<dbReference type="OrthoDB" id="425936at2759"/>
<dbReference type="InterPro" id="IPR055188">
    <property type="entry name" value="Choice_anch_I"/>
</dbReference>
<organism evidence="2 3">
    <name type="scientific">Pomacea canaliculata</name>
    <name type="common">Golden apple snail</name>
    <dbReference type="NCBI Taxonomy" id="400727"/>
    <lineage>
        <taxon>Eukaryota</taxon>
        <taxon>Metazoa</taxon>
        <taxon>Spiralia</taxon>
        <taxon>Lophotrochozoa</taxon>
        <taxon>Mollusca</taxon>
        <taxon>Gastropoda</taxon>
        <taxon>Caenogastropoda</taxon>
        <taxon>Architaenioglossa</taxon>
        <taxon>Ampullarioidea</taxon>
        <taxon>Ampullariidae</taxon>
        <taxon>Pomacea</taxon>
    </lineage>
</organism>
<evidence type="ECO:0000313" key="2">
    <source>
        <dbReference type="EMBL" id="PVD20763.1"/>
    </source>
</evidence>
<comment type="caution">
    <text evidence="2">The sequence shown here is derived from an EMBL/GenBank/DDBJ whole genome shotgun (WGS) entry which is preliminary data.</text>
</comment>
<dbReference type="PANTHER" id="PTHR46928">
    <property type="entry name" value="MESENCHYME-SPECIFIC CELL SURFACE GLYCOPROTEIN"/>
    <property type="match status" value="1"/>
</dbReference>
<dbReference type="InterPro" id="IPR011044">
    <property type="entry name" value="Quino_amine_DH_bsu"/>
</dbReference>
<dbReference type="AlphaFoldDB" id="A0A2T7NHV7"/>
<sequence>MLHVLRVNLDPLTLAPVYQVPYPGLKLTDVAVCQEMVIVTYRQTWNVTLGGVLVYQHFDGTMRQLQNVTRTQAGIILVFTRDCGATQVFYQVVSETSGDVCVTVRGQPARALVNRGCTVIIVTMENEPYLQRGQPVDPLGEIALLRFPRGLENPPSVIVLNFTQFDNRFNELSAKGVRWPYRRTGFSRNLEPENAVLSDDEVTVYVSLQENNAVAVVDLWHNSITALYGLGFKSWSTSRLDPSDRDGGIHIEPWPLYGMYMPGGMALASWEGRNYLLTANEGGLTDYDVIPGFVEQRRGREFNDSQLSLNVSSELRQALRNDTKLGRLMLSTVDGVDSNGRHHSFYTFGGRSFSIWSLPNMELVYDSGSILEDMLAQVRPDLFNAGMTNASHKVSQDFDSCSADTGPDTESIAVGKLEDRLLIFVGNECPGTIAVFSLSDVTQPRFETYYTQGIPKISGSSWQQMYQDQQLHAIDPESIRRAGVIRYACRCLLEDAGLLIVPTWLLCLWSLITRRTTAIAQKQKPVQWVMCPATGVSLTILPQLCGVSIGIVPITTPECACVTSFDLYLHELYYYETSISYLCVDELY</sequence>
<accession>A0A2T7NHV7</accession>
<dbReference type="Pfam" id="PF22494">
    <property type="entry name" value="choice_anch_I"/>
    <property type="match status" value="1"/>
</dbReference>
<gene>
    <name evidence="2" type="ORF">C0Q70_18924</name>
</gene>
<feature type="domain" description="Choice-of-anchor I" evidence="1">
    <location>
        <begin position="117"/>
        <end position="450"/>
    </location>
</feature>
<evidence type="ECO:0000313" key="3">
    <source>
        <dbReference type="Proteomes" id="UP000245119"/>
    </source>
</evidence>
<dbReference type="Proteomes" id="UP000245119">
    <property type="component" value="Linkage Group LG12"/>
</dbReference>
<name>A0A2T7NHV7_POMCA</name>
<protein>
    <recommendedName>
        <fullName evidence="1">Choice-of-anchor I domain-containing protein</fullName>
    </recommendedName>
</protein>
<dbReference type="SUPFAM" id="SSF50969">
    <property type="entry name" value="YVTN repeat-like/Quinoprotein amine dehydrogenase"/>
    <property type="match status" value="1"/>
</dbReference>
<dbReference type="STRING" id="400727.A0A2T7NHV7"/>